<dbReference type="InterPro" id="IPR029062">
    <property type="entry name" value="Class_I_gatase-like"/>
</dbReference>
<comment type="similarity">
    <text evidence="1">Belongs to the peptidase C56 family.</text>
</comment>
<evidence type="ECO:0000259" key="2">
    <source>
        <dbReference type="Pfam" id="PF01965"/>
    </source>
</evidence>
<evidence type="ECO:0000256" key="1">
    <source>
        <dbReference type="ARBA" id="ARBA00008542"/>
    </source>
</evidence>
<dbReference type="Proteomes" id="UP001501207">
    <property type="component" value="Unassembled WGS sequence"/>
</dbReference>
<dbReference type="InterPro" id="IPR002818">
    <property type="entry name" value="DJ-1/PfpI"/>
</dbReference>
<evidence type="ECO:0000313" key="3">
    <source>
        <dbReference type="EMBL" id="GAA4302833.1"/>
    </source>
</evidence>
<keyword evidence="3" id="KW-0315">Glutamine amidotransferase</keyword>
<name>A0ABP8FFV1_9BACT</name>
<dbReference type="Gene3D" id="3.40.50.880">
    <property type="match status" value="1"/>
</dbReference>
<gene>
    <name evidence="3" type="ORF">GCM10023143_05540</name>
</gene>
<dbReference type="PROSITE" id="PS51276">
    <property type="entry name" value="PEPTIDASE_C56_PFPI"/>
    <property type="match status" value="1"/>
</dbReference>
<dbReference type="NCBIfam" id="TIGR01382">
    <property type="entry name" value="PfpI"/>
    <property type="match status" value="1"/>
</dbReference>
<sequence>MVFGVRGSIYHPEKPMVMNNMSEKKVAILTENGFEEQELTSPKQALEAAGATVHIVSPQPEKVRGWKGGNWTIELPVDVQVDQARPDDYDALVVPGGVINPDKMRLNEHCVAFAKAFLETGKPVAAICHGPQLLIETGLLQGRTMTSFYSIKTDLINAGVQWIDKEVVTDQGLVTSRSPRDLEAFNKKMLEEIQEGVHSAA</sequence>
<dbReference type="Pfam" id="PF01965">
    <property type="entry name" value="DJ-1_PfpI"/>
    <property type="match status" value="1"/>
</dbReference>
<proteinExistence type="inferred from homology"/>
<keyword evidence="4" id="KW-1185">Reference proteome</keyword>
<evidence type="ECO:0000313" key="4">
    <source>
        <dbReference type="Proteomes" id="UP001501207"/>
    </source>
</evidence>
<dbReference type="PANTHER" id="PTHR42733:SF12">
    <property type="entry name" value="PROTEINASE"/>
    <property type="match status" value="1"/>
</dbReference>
<comment type="caution">
    <text evidence="3">The sequence shown here is derived from an EMBL/GenBank/DDBJ whole genome shotgun (WGS) entry which is preliminary data.</text>
</comment>
<protein>
    <submittedName>
        <fullName evidence="3">Type 1 glutamine amidotransferase domain-containing protein</fullName>
    </submittedName>
</protein>
<feature type="domain" description="DJ-1/PfpI" evidence="2">
    <location>
        <begin position="24"/>
        <end position="192"/>
    </location>
</feature>
<dbReference type="EMBL" id="BAABFN010000001">
    <property type="protein sequence ID" value="GAA4302833.1"/>
    <property type="molecule type" value="Genomic_DNA"/>
</dbReference>
<accession>A0ABP8FFV1</accession>
<dbReference type="PANTHER" id="PTHR42733">
    <property type="entry name" value="DJ-1 PROTEIN"/>
    <property type="match status" value="1"/>
</dbReference>
<dbReference type="CDD" id="cd03134">
    <property type="entry name" value="GATase1_PfpI_like"/>
    <property type="match status" value="1"/>
</dbReference>
<reference evidence="4" key="1">
    <citation type="journal article" date="2019" name="Int. J. Syst. Evol. Microbiol.">
        <title>The Global Catalogue of Microorganisms (GCM) 10K type strain sequencing project: providing services to taxonomists for standard genome sequencing and annotation.</title>
        <authorList>
            <consortium name="The Broad Institute Genomics Platform"/>
            <consortium name="The Broad Institute Genome Sequencing Center for Infectious Disease"/>
            <person name="Wu L."/>
            <person name="Ma J."/>
        </authorList>
    </citation>
    <scope>NUCLEOTIDE SEQUENCE [LARGE SCALE GENOMIC DNA]</scope>
    <source>
        <strain evidence="4">JCM 17664</strain>
    </source>
</reference>
<dbReference type="InterPro" id="IPR006286">
    <property type="entry name" value="C56_PfpI-like"/>
</dbReference>
<dbReference type="SUPFAM" id="SSF52317">
    <property type="entry name" value="Class I glutamine amidotransferase-like"/>
    <property type="match status" value="1"/>
</dbReference>
<organism evidence="3 4">
    <name type="scientific">Compostibacter hankyongensis</name>
    <dbReference type="NCBI Taxonomy" id="1007089"/>
    <lineage>
        <taxon>Bacteria</taxon>
        <taxon>Pseudomonadati</taxon>
        <taxon>Bacteroidota</taxon>
        <taxon>Chitinophagia</taxon>
        <taxon>Chitinophagales</taxon>
        <taxon>Chitinophagaceae</taxon>
        <taxon>Compostibacter</taxon>
    </lineage>
</organism>